<gene>
    <name evidence="2" type="ORF">EJ08DRAFT_662322</name>
</gene>
<dbReference type="AlphaFoldDB" id="A0A9P4NMW4"/>
<feature type="region of interest" description="Disordered" evidence="1">
    <location>
        <begin position="41"/>
        <end position="154"/>
    </location>
</feature>
<name>A0A9P4NMW4_9PEZI</name>
<feature type="compositionally biased region" description="Basic and acidic residues" evidence="1">
    <location>
        <begin position="88"/>
        <end position="102"/>
    </location>
</feature>
<dbReference type="EMBL" id="MU007053">
    <property type="protein sequence ID" value="KAF2428724.1"/>
    <property type="molecule type" value="Genomic_DNA"/>
</dbReference>
<evidence type="ECO:0000313" key="3">
    <source>
        <dbReference type="Proteomes" id="UP000800235"/>
    </source>
</evidence>
<sequence length="154" mass="17134">MERAESFNSPSGFYRSRLMGKGKLHTMNSIVRSHIRTLNQNGDEILSDDKDVDSSYQVRKPSKDFQRFPPPPPLPESASSASPTFLNRGRDSADTPRTEAARQEQVATEETEYSRARSPPVFPHTSFEAYEATLTPGTANGNHDQLGNKHEPTA</sequence>
<evidence type="ECO:0000313" key="2">
    <source>
        <dbReference type="EMBL" id="KAF2428724.1"/>
    </source>
</evidence>
<reference evidence="2" key="1">
    <citation type="journal article" date="2020" name="Stud. Mycol.">
        <title>101 Dothideomycetes genomes: a test case for predicting lifestyles and emergence of pathogens.</title>
        <authorList>
            <person name="Haridas S."/>
            <person name="Albert R."/>
            <person name="Binder M."/>
            <person name="Bloem J."/>
            <person name="Labutti K."/>
            <person name="Salamov A."/>
            <person name="Andreopoulos B."/>
            <person name="Baker S."/>
            <person name="Barry K."/>
            <person name="Bills G."/>
            <person name="Bluhm B."/>
            <person name="Cannon C."/>
            <person name="Castanera R."/>
            <person name="Culley D."/>
            <person name="Daum C."/>
            <person name="Ezra D."/>
            <person name="Gonzalez J."/>
            <person name="Henrissat B."/>
            <person name="Kuo A."/>
            <person name="Liang C."/>
            <person name="Lipzen A."/>
            <person name="Lutzoni F."/>
            <person name="Magnuson J."/>
            <person name="Mondo S."/>
            <person name="Nolan M."/>
            <person name="Ohm R."/>
            <person name="Pangilinan J."/>
            <person name="Park H.-J."/>
            <person name="Ramirez L."/>
            <person name="Alfaro M."/>
            <person name="Sun H."/>
            <person name="Tritt A."/>
            <person name="Yoshinaga Y."/>
            <person name="Zwiers L.-H."/>
            <person name="Turgeon B."/>
            <person name="Goodwin S."/>
            <person name="Spatafora J."/>
            <person name="Crous P."/>
            <person name="Grigoriev I."/>
        </authorList>
    </citation>
    <scope>NUCLEOTIDE SEQUENCE</scope>
    <source>
        <strain evidence="2">CBS 130266</strain>
    </source>
</reference>
<proteinExistence type="predicted"/>
<evidence type="ECO:0000256" key="1">
    <source>
        <dbReference type="SAM" id="MobiDB-lite"/>
    </source>
</evidence>
<feature type="compositionally biased region" description="Polar residues" evidence="1">
    <location>
        <begin position="135"/>
        <end position="145"/>
    </location>
</feature>
<dbReference type="Proteomes" id="UP000800235">
    <property type="component" value="Unassembled WGS sequence"/>
</dbReference>
<accession>A0A9P4NMW4</accession>
<comment type="caution">
    <text evidence="2">The sequence shown here is derived from an EMBL/GenBank/DDBJ whole genome shotgun (WGS) entry which is preliminary data.</text>
</comment>
<organism evidence="2 3">
    <name type="scientific">Tothia fuscella</name>
    <dbReference type="NCBI Taxonomy" id="1048955"/>
    <lineage>
        <taxon>Eukaryota</taxon>
        <taxon>Fungi</taxon>
        <taxon>Dikarya</taxon>
        <taxon>Ascomycota</taxon>
        <taxon>Pezizomycotina</taxon>
        <taxon>Dothideomycetes</taxon>
        <taxon>Pleosporomycetidae</taxon>
        <taxon>Venturiales</taxon>
        <taxon>Cylindrosympodiaceae</taxon>
        <taxon>Tothia</taxon>
    </lineage>
</organism>
<protein>
    <submittedName>
        <fullName evidence="2">Uncharacterized protein</fullName>
    </submittedName>
</protein>
<keyword evidence="3" id="KW-1185">Reference proteome</keyword>